<comment type="similarity">
    <text evidence="8">Belongs to the two pore domain potassium channel (TC 1.A.1.8) family.</text>
</comment>
<feature type="region of interest" description="Disordered" evidence="10">
    <location>
        <begin position="439"/>
        <end position="531"/>
    </location>
</feature>
<evidence type="ECO:0000256" key="10">
    <source>
        <dbReference type="SAM" id="MobiDB-lite"/>
    </source>
</evidence>
<dbReference type="AlphaFoldDB" id="A0A914ASB8"/>
<evidence type="ECO:0000256" key="7">
    <source>
        <dbReference type="ARBA" id="ARBA00023303"/>
    </source>
</evidence>
<keyword evidence="3 8" id="KW-0812">Transmembrane</keyword>
<evidence type="ECO:0000256" key="6">
    <source>
        <dbReference type="ARBA" id="ARBA00023136"/>
    </source>
</evidence>
<dbReference type="GeneID" id="119736288"/>
<dbReference type="GO" id="GO:0015271">
    <property type="term" value="F:outward rectifier potassium channel activity"/>
    <property type="evidence" value="ECO:0007669"/>
    <property type="project" value="TreeGrafter"/>
</dbReference>
<evidence type="ECO:0000313" key="14">
    <source>
        <dbReference type="Proteomes" id="UP000887568"/>
    </source>
</evidence>
<evidence type="ECO:0000256" key="4">
    <source>
        <dbReference type="ARBA" id="ARBA00022989"/>
    </source>
</evidence>
<feature type="compositionally biased region" description="Basic and acidic residues" evidence="10">
    <location>
        <begin position="506"/>
        <end position="519"/>
    </location>
</feature>
<keyword evidence="2 8" id="KW-0813">Transport</keyword>
<dbReference type="RefSeq" id="XP_038066261.1">
    <property type="nucleotide sequence ID" value="XM_038210333.1"/>
</dbReference>
<feature type="domain" description="Potassium channel" evidence="12">
    <location>
        <begin position="87"/>
        <end position="145"/>
    </location>
</feature>
<feature type="compositionally biased region" description="Basic and acidic residues" evidence="10">
    <location>
        <begin position="398"/>
        <end position="414"/>
    </location>
</feature>
<proteinExistence type="inferred from homology"/>
<evidence type="ECO:0000256" key="3">
    <source>
        <dbReference type="ARBA" id="ARBA00022692"/>
    </source>
</evidence>
<dbReference type="OrthoDB" id="297496at2759"/>
<protein>
    <recommendedName>
        <fullName evidence="12">Potassium channel domain-containing protein</fullName>
    </recommendedName>
</protein>
<evidence type="ECO:0000256" key="11">
    <source>
        <dbReference type="SAM" id="Phobius"/>
    </source>
</evidence>
<organism evidence="13 14">
    <name type="scientific">Patiria miniata</name>
    <name type="common">Bat star</name>
    <name type="synonym">Asterina miniata</name>
    <dbReference type="NCBI Taxonomy" id="46514"/>
    <lineage>
        <taxon>Eukaryota</taxon>
        <taxon>Metazoa</taxon>
        <taxon>Echinodermata</taxon>
        <taxon>Eleutherozoa</taxon>
        <taxon>Asterozoa</taxon>
        <taxon>Asteroidea</taxon>
        <taxon>Valvatacea</taxon>
        <taxon>Valvatida</taxon>
        <taxon>Asterinidae</taxon>
        <taxon>Patiria</taxon>
    </lineage>
</organism>
<dbReference type="GO" id="GO:0005886">
    <property type="term" value="C:plasma membrane"/>
    <property type="evidence" value="ECO:0007669"/>
    <property type="project" value="TreeGrafter"/>
</dbReference>
<dbReference type="InterPro" id="IPR003280">
    <property type="entry name" value="2pore_dom_K_chnl"/>
</dbReference>
<dbReference type="PANTHER" id="PTHR11003:SF334">
    <property type="entry name" value="FI03418P"/>
    <property type="match status" value="1"/>
</dbReference>
<keyword evidence="5 8" id="KW-0406">Ion transport</keyword>
<keyword evidence="14" id="KW-1185">Reference proteome</keyword>
<evidence type="ECO:0000259" key="12">
    <source>
        <dbReference type="Pfam" id="PF07885"/>
    </source>
</evidence>
<feature type="transmembrane region" description="Helical" evidence="11">
    <location>
        <begin position="238"/>
        <end position="263"/>
    </location>
</feature>
<feature type="domain" description="Potassium channel" evidence="12">
    <location>
        <begin position="182"/>
        <end position="261"/>
    </location>
</feature>
<feature type="transmembrane region" description="Helical" evidence="11">
    <location>
        <begin position="6"/>
        <end position="29"/>
    </location>
</feature>
<feature type="transmembrane region" description="Helical" evidence="11">
    <location>
        <begin position="96"/>
        <end position="112"/>
    </location>
</feature>
<evidence type="ECO:0000256" key="9">
    <source>
        <dbReference type="SAM" id="Coils"/>
    </source>
</evidence>
<keyword evidence="9" id="KW-0175">Coiled coil</keyword>
<dbReference type="Proteomes" id="UP000887568">
    <property type="component" value="Unplaced"/>
</dbReference>
<evidence type="ECO:0000256" key="2">
    <source>
        <dbReference type="ARBA" id="ARBA00022448"/>
    </source>
</evidence>
<feature type="compositionally biased region" description="Basic and acidic residues" evidence="10">
    <location>
        <begin position="484"/>
        <end position="498"/>
    </location>
</feature>
<evidence type="ECO:0000256" key="5">
    <source>
        <dbReference type="ARBA" id="ARBA00023065"/>
    </source>
</evidence>
<dbReference type="GO" id="GO:0030322">
    <property type="term" value="P:stabilization of membrane potential"/>
    <property type="evidence" value="ECO:0007669"/>
    <property type="project" value="TreeGrafter"/>
</dbReference>
<dbReference type="Pfam" id="PF07885">
    <property type="entry name" value="Ion_trans_2"/>
    <property type="match status" value="2"/>
</dbReference>
<accession>A0A914ASB8</accession>
<feature type="transmembrane region" description="Helical" evidence="11">
    <location>
        <begin position="171"/>
        <end position="194"/>
    </location>
</feature>
<name>A0A914ASB8_PATMI</name>
<feature type="coiled-coil region" evidence="9">
    <location>
        <begin position="302"/>
        <end position="371"/>
    </location>
</feature>
<feature type="region of interest" description="Disordered" evidence="10">
    <location>
        <begin position="398"/>
        <end position="426"/>
    </location>
</feature>
<keyword evidence="7 8" id="KW-0407">Ion channel</keyword>
<evidence type="ECO:0000256" key="8">
    <source>
        <dbReference type="RuleBase" id="RU003857"/>
    </source>
</evidence>
<dbReference type="PANTHER" id="PTHR11003">
    <property type="entry name" value="POTASSIUM CHANNEL, SUBFAMILY K"/>
    <property type="match status" value="1"/>
</dbReference>
<dbReference type="PRINTS" id="PR01333">
    <property type="entry name" value="2POREKCHANEL"/>
</dbReference>
<keyword evidence="4 11" id="KW-1133">Transmembrane helix</keyword>
<evidence type="ECO:0000256" key="1">
    <source>
        <dbReference type="ARBA" id="ARBA00004141"/>
    </source>
</evidence>
<dbReference type="EnsemblMetazoa" id="XM_038210333.1">
    <property type="protein sequence ID" value="XP_038066261.1"/>
    <property type="gene ID" value="LOC119736288"/>
</dbReference>
<sequence>MMKVWVKSILLVITLSVYIALGSLAFVLIERDSSVAGQRVLRAQVKRFIANHSECVDAEAMRSLWQDIQTVWSRSVLHLPVKAGGPWRDTWRIQNAYVFCYTVVTTMGFGWITPSTLWGRIFCVVFAIPGIALNGYMLSVIGSTCQVVWIKCFNLFVRGTSSVKSQRVRNILGVLVTFMILWVVLIMIPAAIFVPLENWSLLTAQYFNFVALSTVGFGDIAPSHAALPPQYRTETGEYLYRVGVMLYFLISMAVFSTVFTGVWRYHKQRMFKAVGSGSSRLMMMIRGQSRLSREGVGHHNEAVELEDEAVELEDQAGECEDEAVKIESVSVELEDEAVACEVEVVERKDEAVELEDEAVELENQAGEREDEAVKIEGVAVELEDMAVECEVEVVERKDEAVERKDQAGERKGEAVELDDQAGEREVEVFERKDEVVELEDQAVELEDEAVERKDQAGERKDEAVERKDQAGEREVEAVELEDQAGEREVEVVERKDEAVELEDEAVERKDQAGERKGEAVELDDQAGEHEVEVVERKDEAVELEDQAKEREVEVVERKDEAVELEDQAGKRKDEAVEHKDEAVELEHEAVELED</sequence>
<dbReference type="GO" id="GO:0022841">
    <property type="term" value="F:potassium ion leak channel activity"/>
    <property type="evidence" value="ECO:0007669"/>
    <property type="project" value="TreeGrafter"/>
</dbReference>
<dbReference type="SUPFAM" id="SSF81324">
    <property type="entry name" value="Voltage-gated potassium channels"/>
    <property type="match status" value="2"/>
</dbReference>
<feature type="transmembrane region" description="Helical" evidence="11">
    <location>
        <begin position="118"/>
        <end position="150"/>
    </location>
</feature>
<keyword evidence="6 11" id="KW-0472">Membrane</keyword>
<reference evidence="13" key="1">
    <citation type="submission" date="2022-11" db="UniProtKB">
        <authorList>
            <consortium name="EnsemblMetazoa"/>
        </authorList>
    </citation>
    <scope>IDENTIFICATION</scope>
</reference>
<dbReference type="InterPro" id="IPR013099">
    <property type="entry name" value="K_chnl_dom"/>
</dbReference>
<dbReference type="Gene3D" id="1.10.287.70">
    <property type="match status" value="1"/>
</dbReference>
<evidence type="ECO:0000313" key="13">
    <source>
        <dbReference type="EnsemblMetazoa" id="XP_038066261.1"/>
    </source>
</evidence>
<comment type="subcellular location">
    <subcellularLocation>
        <location evidence="1">Membrane</location>
        <topology evidence="1">Multi-pass membrane protein</topology>
    </subcellularLocation>
</comment>
<feature type="compositionally biased region" description="Acidic residues" evidence="10">
    <location>
        <begin position="439"/>
        <end position="449"/>
    </location>
</feature>
<feature type="compositionally biased region" description="Basic and acidic residues" evidence="10">
    <location>
        <begin position="450"/>
        <end position="476"/>
    </location>
</feature>
<feature type="region of interest" description="Disordered" evidence="10">
    <location>
        <begin position="545"/>
        <end position="594"/>
    </location>
</feature>